<feature type="region of interest" description="Disordered" evidence="1">
    <location>
        <begin position="321"/>
        <end position="367"/>
    </location>
</feature>
<feature type="region of interest" description="Disordered" evidence="1">
    <location>
        <begin position="284"/>
        <end position="309"/>
    </location>
</feature>
<protein>
    <submittedName>
        <fullName evidence="2">Uncharacterized protein</fullName>
    </submittedName>
</protein>
<evidence type="ECO:0000313" key="2">
    <source>
        <dbReference type="EMBL" id="MDT0440141.1"/>
    </source>
</evidence>
<gene>
    <name evidence="2" type="ORF">RM877_36335</name>
</gene>
<sequence length="387" mass="40319">MPVGSLGDGRDETLALAAGRDGALARAAGRLAFGHWAARWWPASYLDGIPALEPDLLGLELAALTHTCQQLFDDVEDQPDADAAELIDVHADALGPLLRWWRSAPPGSATADRLDAVLRLIDDAADGAGLDGEAVRALRAALESRGTAGEPLEPAPAAGVGGLFARGRDYALAAGELRSAGGRLIARGTGTNDWRRYPPGFVDAAEHAVTWTASAVGAERRIEVDVVADGSAPATDVRLAAEVDVNGGPAHRVLLARRDDLWTGRAEVDLPDGGTPRVEVGVLMPGFDPGPGHGPGQGPDREPSTRADRDAVRALARRRLAEAEGAGAEQVSGRALERTGEWASEGTGEWASEGTGEWASEGTGEDHEPFLPFLAEIAAAASAEEDF</sequence>
<organism evidence="2 3">
    <name type="scientific">Streptomyces doudnae</name>
    <dbReference type="NCBI Taxonomy" id="3075536"/>
    <lineage>
        <taxon>Bacteria</taxon>
        <taxon>Bacillati</taxon>
        <taxon>Actinomycetota</taxon>
        <taxon>Actinomycetes</taxon>
        <taxon>Kitasatosporales</taxon>
        <taxon>Streptomycetaceae</taxon>
        <taxon>Streptomyces</taxon>
    </lineage>
</organism>
<dbReference type="EMBL" id="JAVRES010000038">
    <property type="protein sequence ID" value="MDT0440141.1"/>
    <property type="molecule type" value="Genomic_DNA"/>
</dbReference>
<dbReference type="AlphaFoldDB" id="A0ABD5EZC9"/>
<keyword evidence="3" id="KW-1185">Reference proteome</keyword>
<accession>A0ABD5EZC9</accession>
<dbReference type="Proteomes" id="UP001183535">
    <property type="component" value="Unassembled WGS sequence"/>
</dbReference>
<dbReference type="RefSeq" id="WP_093834826.1">
    <property type="nucleotide sequence ID" value="NZ_JAVRES010000038.1"/>
</dbReference>
<proteinExistence type="predicted"/>
<evidence type="ECO:0000256" key="1">
    <source>
        <dbReference type="SAM" id="MobiDB-lite"/>
    </source>
</evidence>
<comment type="caution">
    <text evidence="2">The sequence shown here is derived from an EMBL/GenBank/DDBJ whole genome shotgun (WGS) entry which is preliminary data.</text>
</comment>
<name>A0ABD5EZC9_9ACTN</name>
<evidence type="ECO:0000313" key="3">
    <source>
        <dbReference type="Proteomes" id="UP001183535"/>
    </source>
</evidence>
<feature type="compositionally biased region" description="Basic and acidic residues" evidence="1">
    <location>
        <begin position="299"/>
        <end position="309"/>
    </location>
</feature>
<reference evidence="3" key="1">
    <citation type="submission" date="2023-07" db="EMBL/GenBank/DDBJ databases">
        <title>30 novel species of actinomycetes from the DSMZ collection.</title>
        <authorList>
            <person name="Nouioui I."/>
        </authorList>
    </citation>
    <scope>NUCLEOTIDE SEQUENCE [LARGE SCALE GENOMIC DNA]</scope>
    <source>
        <strain evidence="3">DSM 41981</strain>
    </source>
</reference>